<evidence type="ECO:0000313" key="2">
    <source>
        <dbReference type="Proteomes" id="UP000177625"/>
    </source>
</evidence>
<accession>A0A1E1MGZ0</accession>
<sequence>MIESRPAKLRTKALNRATTRQDAFVFSLTKTAEKAGDRNFLESPIRNKYRQVLMNALTQKIFPPVCDEAIK</sequence>
<reference evidence="2" key="1">
    <citation type="submission" date="2016-03" db="EMBL/GenBank/DDBJ databases">
        <authorList>
            <person name="Guldener U."/>
        </authorList>
    </citation>
    <scope>NUCLEOTIDE SEQUENCE [LARGE SCALE GENOMIC DNA]</scope>
</reference>
<organism evidence="1 2">
    <name type="scientific">Rhynchosporium secalis</name>
    <name type="common">Barley scald fungus</name>
    <dbReference type="NCBI Taxonomy" id="38038"/>
    <lineage>
        <taxon>Eukaryota</taxon>
        <taxon>Fungi</taxon>
        <taxon>Dikarya</taxon>
        <taxon>Ascomycota</taxon>
        <taxon>Pezizomycotina</taxon>
        <taxon>Leotiomycetes</taxon>
        <taxon>Helotiales</taxon>
        <taxon>Ploettnerulaceae</taxon>
        <taxon>Rhynchosporium</taxon>
    </lineage>
</organism>
<keyword evidence="2" id="KW-1185">Reference proteome</keyword>
<dbReference type="EMBL" id="FJVC01000331">
    <property type="protein sequence ID" value="CZT48353.1"/>
    <property type="molecule type" value="Genomic_DNA"/>
</dbReference>
<gene>
    <name evidence="1" type="ORF">RSE6_09034</name>
</gene>
<dbReference type="Proteomes" id="UP000177625">
    <property type="component" value="Unassembled WGS sequence"/>
</dbReference>
<name>A0A1E1MGZ0_RHYSE</name>
<proteinExistence type="predicted"/>
<protein>
    <submittedName>
        <fullName evidence="1">Uncharacterized protein</fullName>
    </submittedName>
</protein>
<evidence type="ECO:0000313" key="1">
    <source>
        <dbReference type="EMBL" id="CZT48353.1"/>
    </source>
</evidence>
<dbReference type="AlphaFoldDB" id="A0A1E1MGZ0"/>